<evidence type="ECO:0000256" key="7">
    <source>
        <dbReference type="ARBA" id="ARBA00022448"/>
    </source>
</evidence>
<evidence type="ECO:0000256" key="4">
    <source>
        <dbReference type="ARBA" id="ARBA00007837"/>
    </source>
</evidence>
<comment type="similarity">
    <text evidence="4 16">Belongs to the PEP-utilizing enzyme family.</text>
</comment>
<protein>
    <recommendedName>
        <fullName evidence="6 16">Phosphoenolpyruvate-protein phosphotransferase</fullName>
        <ecNumber evidence="5 16">2.7.3.9</ecNumber>
    </recommendedName>
    <alternativeName>
        <fullName evidence="15 16">Phosphotransferase system, enzyme I</fullName>
    </alternativeName>
</protein>
<gene>
    <name evidence="24" type="ORF">DENIS_3751</name>
</gene>
<evidence type="ECO:0000259" key="21">
    <source>
        <dbReference type="Pfam" id="PF00391"/>
    </source>
</evidence>
<comment type="caution">
    <text evidence="24">The sequence shown here is derived from an EMBL/GenBank/DDBJ whole genome shotgun (WGS) entry which is preliminary data.</text>
</comment>
<feature type="binding site" evidence="18">
    <location>
        <position position="338"/>
    </location>
    <ligand>
        <name>phosphoenolpyruvate</name>
        <dbReference type="ChEBI" id="CHEBI:58702"/>
    </ligand>
</feature>
<keyword evidence="24" id="KW-0670">Pyruvate</keyword>
<dbReference type="RefSeq" id="WP_124329924.1">
    <property type="nucleotide sequence ID" value="NZ_BEXT01000001.1"/>
</dbReference>
<keyword evidence="10 16" id="KW-0808">Transferase</keyword>
<dbReference type="Pfam" id="PF02896">
    <property type="entry name" value="PEP-utilizers_C"/>
    <property type="match status" value="1"/>
</dbReference>
<keyword evidence="12 16" id="KW-0479">Metal-binding</keyword>
<feature type="active site" description="Tele-phosphohistidine intermediate" evidence="17">
    <location>
        <position position="195"/>
    </location>
</feature>
<evidence type="ECO:0000256" key="19">
    <source>
        <dbReference type="PIRSR" id="PIRSR000732-3"/>
    </source>
</evidence>
<evidence type="ECO:0000256" key="17">
    <source>
        <dbReference type="PIRSR" id="PIRSR000732-1"/>
    </source>
</evidence>
<feature type="binding site" evidence="19">
    <location>
        <position position="461"/>
    </location>
    <ligand>
        <name>Mg(2+)</name>
        <dbReference type="ChEBI" id="CHEBI:18420"/>
    </ligand>
</feature>
<evidence type="ECO:0000256" key="18">
    <source>
        <dbReference type="PIRSR" id="PIRSR000732-2"/>
    </source>
</evidence>
<evidence type="ECO:0000256" key="16">
    <source>
        <dbReference type="PIRNR" id="PIRNR000732"/>
    </source>
</evidence>
<dbReference type="PIRSF" id="PIRSF000732">
    <property type="entry name" value="PTS_enzyme_I"/>
    <property type="match status" value="1"/>
</dbReference>
<reference evidence="25" key="1">
    <citation type="submission" date="2017-11" db="EMBL/GenBank/DDBJ databases">
        <authorList>
            <person name="Watanabe M."/>
            <person name="Kojima H."/>
        </authorList>
    </citation>
    <scope>NUCLEOTIDE SEQUENCE [LARGE SCALE GENOMIC DNA]</scope>
    <source>
        <strain evidence="25">Tokyo 01</strain>
    </source>
</reference>
<dbReference type="InterPro" id="IPR024692">
    <property type="entry name" value="PTS_EI"/>
</dbReference>
<keyword evidence="8 16" id="KW-0963">Cytoplasm</keyword>
<accession>A0A401G0M7</accession>
<evidence type="ECO:0000259" key="22">
    <source>
        <dbReference type="Pfam" id="PF02896"/>
    </source>
</evidence>
<proteinExistence type="inferred from homology"/>
<evidence type="ECO:0000256" key="6">
    <source>
        <dbReference type="ARBA" id="ARBA00016544"/>
    </source>
</evidence>
<comment type="subcellular location">
    <subcellularLocation>
        <location evidence="3 16">Cytoplasm</location>
    </subcellularLocation>
</comment>
<dbReference type="InterPro" id="IPR008731">
    <property type="entry name" value="PTS_EIN"/>
</dbReference>
<comment type="function">
    <text evidence="16">General (non sugar-specific) component of the phosphoenolpyruvate-dependent sugar phosphotransferase system (sugar PTS). This major carbohydrate active-transport system catalyzes the phosphorylation of incoming sugar substrates concomitantly with their translocation across the cell membrane. Enzyme I transfers the phosphoryl group from phosphoenolpyruvate (PEP) to the phosphoryl carrier protein (HPr).</text>
</comment>
<evidence type="ECO:0000256" key="8">
    <source>
        <dbReference type="ARBA" id="ARBA00022490"/>
    </source>
</evidence>
<reference evidence="25" key="2">
    <citation type="submission" date="2019-01" db="EMBL/GenBank/DDBJ databases">
        <title>Genome sequence of Desulfonema ishimotonii strain Tokyo 01.</title>
        <authorList>
            <person name="Fukui M."/>
        </authorList>
    </citation>
    <scope>NUCLEOTIDE SEQUENCE [LARGE SCALE GENOMIC DNA]</scope>
    <source>
        <strain evidence="25">Tokyo 01</strain>
    </source>
</reference>
<dbReference type="GO" id="GO:0005737">
    <property type="term" value="C:cytoplasm"/>
    <property type="evidence" value="ECO:0007669"/>
    <property type="project" value="UniProtKB-SubCell"/>
</dbReference>
<evidence type="ECO:0000256" key="14">
    <source>
        <dbReference type="ARBA" id="ARBA00022842"/>
    </source>
</evidence>
<dbReference type="InterPro" id="IPR008279">
    <property type="entry name" value="PEP-util_enz_mobile_dom"/>
</dbReference>
<evidence type="ECO:0000256" key="1">
    <source>
        <dbReference type="ARBA" id="ARBA00000683"/>
    </source>
</evidence>
<dbReference type="InterPro" id="IPR036618">
    <property type="entry name" value="PtsI_HPr-bd_sf"/>
</dbReference>
<evidence type="ECO:0000256" key="5">
    <source>
        <dbReference type="ARBA" id="ARBA00012232"/>
    </source>
</evidence>
<dbReference type="InterPro" id="IPR006318">
    <property type="entry name" value="PTS_EI-like"/>
</dbReference>
<feature type="binding site" evidence="18">
    <location>
        <position position="471"/>
    </location>
    <ligand>
        <name>phosphoenolpyruvate</name>
        <dbReference type="ChEBI" id="CHEBI:58702"/>
    </ligand>
</feature>
<dbReference type="PRINTS" id="PR01736">
    <property type="entry name" value="PHPHTRNFRASE"/>
</dbReference>
<comment type="cofactor">
    <cofactor evidence="2 16 19">
        <name>Mg(2+)</name>
        <dbReference type="ChEBI" id="CHEBI:18420"/>
    </cofactor>
</comment>
<keyword evidence="11 16" id="KW-0598">Phosphotransferase system</keyword>
<evidence type="ECO:0000256" key="12">
    <source>
        <dbReference type="ARBA" id="ARBA00022723"/>
    </source>
</evidence>
<feature type="active site" description="Proton donor" evidence="17">
    <location>
        <position position="508"/>
    </location>
</feature>
<dbReference type="GO" id="GO:0016301">
    <property type="term" value="F:kinase activity"/>
    <property type="evidence" value="ECO:0007669"/>
    <property type="project" value="UniProtKB-KW"/>
</dbReference>
<feature type="binding site" evidence="19">
    <location>
        <position position="437"/>
    </location>
    <ligand>
        <name>Mg(2+)</name>
        <dbReference type="ChEBI" id="CHEBI:18420"/>
    </ligand>
</feature>
<evidence type="ECO:0000256" key="20">
    <source>
        <dbReference type="SAM" id="Coils"/>
    </source>
</evidence>
<evidence type="ECO:0000256" key="3">
    <source>
        <dbReference type="ARBA" id="ARBA00004496"/>
    </source>
</evidence>
<dbReference type="AlphaFoldDB" id="A0A401G0M7"/>
<evidence type="ECO:0000256" key="9">
    <source>
        <dbReference type="ARBA" id="ARBA00022597"/>
    </source>
</evidence>
<dbReference type="NCBIfam" id="TIGR01417">
    <property type="entry name" value="PTS_I_fam"/>
    <property type="match status" value="1"/>
</dbReference>
<dbReference type="OrthoDB" id="9765468at2"/>
<dbReference type="GO" id="GO:0009401">
    <property type="term" value="P:phosphoenolpyruvate-dependent sugar phosphotransferase system"/>
    <property type="evidence" value="ECO:0007669"/>
    <property type="project" value="UniProtKB-KW"/>
</dbReference>
<organism evidence="24 25">
    <name type="scientific">Desulfonema ishimotonii</name>
    <dbReference type="NCBI Taxonomy" id="45657"/>
    <lineage>
        <taxon>Bacteria</taxon>
        <taxon>Pseudomonadati</taxon>
        <taxon>Thermodesulfobacteriota</taxon>
        <taxon>Desulfobacteria</taxon>
        <taxon>Desulfobacterales</taxon>
        <taxon>Desulfococcaceae</taxon>
        <taxon>Desulfonema</taxon>
    </lineage>
</organism>
<dbReference type="PANTHER" id="PTHR46244">
    <property type="entry name" value="PHOSPHOENOLPYRUVATE-PROTEIN PHOSPHOTRANSFERASE"/>
    <property type="match status" value="1"/>
</dbReference>
<dbReference type="InterPro" id="IPR015813">
    <property type="entry name" value="Pyrv/PenolPyrv_kinase-like_dom"/>
</dbReference>
<dbReference type="Gene3D" id="3.50.30.10">
    <property type="entry name" value="Phosphohistidine domain"/>
    <property type="match status" value="1"/>
</dbReference>
<evidence type="ECO:0000256" key="15">
    <source>
        <dbReference type="ARBA" id="ARBA00033235"/>
    </source>
</evidence>
<keyword evidence="9 16" id="KW-0762">Sugar transport</keyword>
<dbReference type="InterPro" id="IPR036637">
    <property type="entry name" value="Phosphohistidine_dom_sf"/>
</dbReference>
<keyword evidence="14 16" id="KW-0460">Magnesium</keyword>
<keyword evidence="7 16" id="KW-0813">Transport</keyword>
<dbReference type="SUPFAM" id="SSF52009">
    <property type="entry name" value="Phosphohistidine domain"/>
    <property type="match status" value="1"/>
</dbReference>
<dbReference type="InterPro" id="IPR050499">
    <property type="entry name" value="PEP-utilizing_PTS_enzyme"/>
</dbReference>
<comment type="catalytic activity">
    <reaction evidence="1 16">
        <text>L-histidyl-[protein] + phosphoenolpyruvate = N(pros)-phospho-L-histidyl-[protein] + pyruvate</text>
        <dbReference type="Rhea" id="RHEA:23880"/>
        <dbReference type="Rhea" id="RHEA-COMP:9745"/>
        <dbReference type="Rhea" id="RHEA-COMP:9746"/>
        <dbReference type="ChEBI" id="CHEBI:15361"/>
        <dbReference type="ChEBI" id="CHEBI:29979"/>
        <dbReference type="ChEBI" id="CHEBI:58702"/>
        <dbReference type="ChEBI" id="CHEBI:64837"/>
        <dbReference type="EC" id="2.7.3.9"/>
    </reaction>
</comment>
<evidence type="ECO:0000256" key="10">
    <source>
        <dbReference type="ARBA" id="ARBA00022679"/>
    </source>
</evidence>
<keyword evidence="25" id="KW-1185">Reference proteome</keyword>
<dbReference type="Proteomes" id="UP000288096">
    <property type="component" value="Unassembled WGS sequence"/>
</dbReference>
<feature type="domain" description="Phosphotransferase system enzyme I N-terminal" evidence="23">
    <location>
        <begin position="12"/>
        <end position="132"/>
    </location>
</feature>
<dbReference type="Gene3D" id="3.20.20.60">
    <property type="entry name" value="Phosphoenolpyruvate-binding domains"/>
    <property type="match status" value="1"/>
</dbReference>
<evidence type="ECO:0000313" key="25">
    <source>
        <dbReference type="Proteomes" id="UP000288096"/>
    </source>
</evidence>
<dbReference type="GO" id="GO:0046872">
    <property type="term" value="F:metal ion binding"/>
    <property type="evidence" value="ECO:0007669"/>
    <property type="project" value="UniProtKB-KW"/>
</dbReference>
<name>A0A401G0M7_9BACT</name>
<feature type="binding site" evidence="18">
    <location>
        <position position="302"/>
    </location>
    <ligand>
        <name>phosphoenolpyruvate</name>
        <dbReference type="ChEBI" id="CHEBI:58702"/>
    </ligand>
</feature>
<keyword evidence="20" id="KW-0175">Coiled coil</keyword>
<dbReference type="Gene3D" id="1.10.274.10">
    <property type="entry name" value="PtsI, HPr-binding domain"/>
    <property type="match status" value="1"/>
</dbReference>
<dbReference type="EMBL" id="BEXT01000001">
    <property type="protein sequence ID" value="GBC62774.1"/>
    <property type="molecule type" value="Genomic_DNA"/>
</dbReference>
<feature type="domain" description="PEP-utilising enzyme mobile" evidence="21">
    <location>
        <begin position="159"/>
        <end position="231"/>
    </location>
</feature>
<evidence type="ECO:0000256" key="11">
    <source>
        <dbReference type="ARBA" id="ARBA00022683"/>
    </source>
</evidence>
<dbReference type="GO" id="GO:0008965">
    <property type="term" value="F:phosphoenolpyruvate-protein phosphotransferase activity"/>
    <property type="evidence" value="ECO:0007669"/>
    <property type="project" value="UniProtKB-EC"/>
</dbReference>
<keyword evidence="13 16" id="KW-0418">Kinase</keyword>
<evidence type="ECO:0000313" key="24">
    <source>
        <dbReference type="EMBL" id="GBC62774.1"/>
    </source>
</evidence>
<dbReference type="InterPro" id="IPR000121">
    <property type="entry name" value="PEP_util_C"/>
</dbReference>
<dbReference type="SUPFAM" id="SSF51621">
    <property type="entry name" value="Phosphoenolpyruvate/pyruvate domain"/>
    <property type="match status" value="1"/>
</dbReference>
<dbReference type="InterPro" id="IPR040442">
    <property type="entry name" value="Pyrv_kinase-like_dom_sf"/>
</dbReference>
<dbReference type="Pfam" id="PF05524">
    <property type="entry name" value="PEP-utilisers_N"/>
    <property type="match status" value="1"/>
</dbReference>
<feature type="domain" description="PEP-utilising enzyme C-terminal" evidence="22">
    <location>
        <begin position="259"/>
        <end position="547"/>
    </location>
</feature>
<feature type="binding site" evidence="18">
    <location>
        <begin position="460"/>
        <end position="461"/>
    </location>
    <ligand>
        <name>phosphoenolpyruvate</name>
        <dbReference type="ChEBI" id="CHEBI:58702"/>
    </ligand>
</feature>
<evidence type="ECO:0000256" key="13">
    <source>
        <dbReference type="ARBA" id="ARBA00022777"/>
    </source>
</evidence>
<sequence length="593" mass="65650">MERSEAQEIILKGIGAAPGICIGKAYLVDKEGVNVIKKYHIGTDDLEGEINRFKTAVKRAKEELRAIIEDTPEDHAAILETHVVLLDDKMLYKKTILTIESEGINAEWALKKVVAEIKGVFKRMPDPYFRERAADIVHVSDRIMRNLAGVEQFNIRDIDKRVILVATDLSPAETSQIQLERIKGFVTDGGGMASHTGIIARTLEIPAVLGLYNATGIVENEAIIVVDGTTGTLIIHPTEKTLVEYEERLERYEHHKALISRVSKLPAQTVDGVSVQVMGNIELPEEVVAVRDHGGNGIGLYRTEFQYLSRSGFPREDDLFDKYRDVVEVMAPSPVTIRTLDINGDKAVSYFRSHQEANPVLGLRAIRYCLNKPDVFKTQLRAILRASAYGNVRIMFPMISVVEEVRQAKAILKQVAESLAREGTPFKADIDVGIMIEVPSAAVMADVLADEVDFFSIGTNDLIQYSLAIDRGNRHVSYLYQPLHPAVIRLIRQVADAGREKGVGVFMCGEMAGDPVHLPILLGLGMDELSMNPQAIPVVKNAIRSLDLKQAREFVKAVLRMKTHEEVEGLLREAYGPLFASHFGIDSPVSDGG</sequence>
<evidence type="ECO:0000259" key="23">
    <source>
        <dbReference type="Pfam" id="PF05524"/>
    </source>
</evidence>
<evidence type="ECO:0000256" key="2">
    <source>
        <dbReference type="ARBA" id="ARBA00001946"/>
    </source>
</evidence>
<dbReference type="InterPro" id="IPR023151">
    <property type="entry name" value="PEP_util_CS"/>
</dbReference>
<dbReference type="EC" id="2.7.3.9" evidence="5 16"/>
<feature type="coiled-coil region" evidence="20">
    <location>
        <begin position="43"/>
        <end position="70"/>
    </location>
</feature>
<dbReference type="Pfam" id="PF00391">
    <property type="entry name" value="PEP-utilizers"/>
    <property type="match status" value="1"/>
</dbReference>
<dbReference type="PANTHER" id="PTHR46244:SF6">
    <property type="entry name" value="PHOSPHOENOLPYRUVATE-PROTEIN PHOSPHOTRANSFERASE"/>
    <property type="match status" value="1"/>
</dbReference>
<dbReference type="PROSITE" id="PS00742">
    <property type="entry name" value="PEP_ENZYMES_2"/>
    <property type="match status" value="1"/>
</dbReference>
<dbReference type="SUPFAM" id="SSF47831">
    <property type="entry name" value="Enzyme I of the PEP:sugar phosphotransferase system HPr-binding (sub)domain"/>
    <property type="match status" value="1"/>
</dbReference>